<evidence type="ECO:0000256" key="2">
    <source>
        <dbReference type="ARBA" id="ARBA00022448"/>
    </source>
</evidence>
<evidence type="ECO:0000313" key="9">
    <source>
        <dbReference type="EMBL" id="RVW24283.1"/>
    </source>
</evidence>
<keyword evidence="3 7" id="KW-0812">Transmembrane</keyword>
<sequence>MEAHGKSAETPLLGSSHRGTASSIQTLGNILVSIVGTGVLGLPFAFRVAGWLAGTVGVIVTGLSTCYCMLILVRDSYPFWFYVLAAYF</sequence>
<dbReference type="Pfam" id="PF01490">
    <property type="entry name" value="Aa_trans"/>
    <property type="match status" value="1"/>
</dbReference>
<dbReference type="GO" id="GO:0031090">
    <property type="term" value="C:organelle membrane"/>
    <property type="evidence" value="ECO:0007669"/>
    <property type="project" value="UniProtKB-ARBA"/>
</dbReference>
<dbReference type="Proteomes" id="UP000288805">
    <property type="component" value="Unassembled WGS sequence"/>
</dbReference>
<feature type="transmembrane region" description="Helical" evidence="7">
    <location>
        <begin position="27"/>
        <end position="46"/>
    </location>
</feature>
<evidence type="ECO:0000256" key="5">
    <source>
        <dbReference type="ARBA" id="ARBA00022989"/>
    </source>
</evidence>
<evidence type="ECO:0000313" key="10">
    <source>
        <dbReference type="Proteomes" id="UP000288805"/>
    </source>
</evidence>
<evidence type="ECO:0000256" key="4">
    <source>
        <dbReference type="ARBA" id="ARBA00022970"/>
    </source>
</evidence>
<dbReference type="PANTHER" id="PTHR22950">
    <property type="entry name" value="AMINO ACID TRANSPORTER"/>
    <property type="match status" value="1"/>
</dbReference>
<dbReference type="PANTHER" id="PTHR22950:SF349">
    <property type="entry name" value="AMINO ACID TRANSPORTER TRANSMEMBRANE DOMAIN-CONTAINING PROTEIN"/>
    <property type="match status" value="1"/>
</dbReference>
<name>A0A438CM59_VITVI</name>
<evidence type="ECO:0000256" key="3">
    <source>
        <dbReference type="ARBA" id="ARBA00022692"/>
    </source>
</evidence>
<reference evidence="9 10" key="1">
    <citation type="journal article" date="2018" name="PLoS Genet.">
        <title>Population sequencing reveals clonal diversity and ancestral inbreeding in the grapevine cultivar Chardonnay.</title>
        <authorList>
            <person name="Roach M.J."/>
            <person name="Johnson D.L."/>
            <person name="Bohlmann J."/>
            <person name="van Vuuren H.J."/>
            <person name="Jones S.J."/>
            <person name="Pretorius I.S."/>
            <person name="Schmidt S.A."/>
            <person name="Borneman A.R."/>
        </authorList>
    </citation>
    <scope>NUCLEOTIDE SEQUENCE [LARGE SCALE GENOMIC DNA]</scope>
    <source>
        <strain evidence="10">cv. Chardonnay</strain>
        <tissue evidence="9">Leaf</tissue>
    </source>
</reference>
<dbReference type="EMBL" id="QGNW01002176">
    <property type="protein sequence ID" value="RVW24283.1"/>
    <property type="molecule type" value="Genomic_DNA"/>
</dbReference>
<feature type="domain" description="Amino acid transporter transmembrane" evidence="8">
    <location>
        <begin position="20"/>
        <end position="74"/>
    </location>
</feature>
<feature type="transmembrane region" description="Helical" evidence="7">
    <location>
        <begin position="52"/>
        <end position="73"/>
    </location>
</feature>
<accession>A0A438CM59</accession>
<keyword evidence="6 7" id="KW-0472">Membrane</keyword>
<organism evidence="9 10">
    <name type="scientific">Vitis vinifera</name>
    <name type="common">Grape</name>
    <dbReference type="NCBI Taxonomy" id="29760"/>
    <lineage>
        <taxon>Eukaryota</taxon>
        <taxon>Viridiplantae</taxon>
        <taxon>Streptophyta</taxon>
        <taxon>Embryophyta</taxon>
        <taxon>Tracheophyta</taxon>
        <taxon>Spermatophyta</taxon>
        <taxon>Magnoliopsida</taxon>
        <taxon>eudicotyledons</taxon>
        <taxon>Gunneridae</taxon>
        <taxon>Pentapetalae</taxon>
        <taxon>rosids</taxon>
        <taxon>Vitales</taxon>
        <taxon>Vitaceae</taxon>
        <taxon>Viteae</taxon>
        <taxon>Vitis</taxon>
    </lineage>
</organism>
<keyword evidence="2" id="KW-0813">Transport</keyword>
<dbReference type="AlphaFoldDB" id="A0A438CM59"/>
<gene>
    <name evidence="9" type="primary">ANT1_1</name>
    <name evidence="9" type="ORF">CK203_091007</name>
</gene>
<keyword evidence="4" id="KW-0029">Amino-acid transport</keyword>
<keyword evidence="5 7" id="KW-1133">Transmembrane helix</keyword>
<proteinExistence type="predicted"/>
<protein>
    <submittedName>
        <fullName evidence="9">Amino acid transporter ANT1</fullName>
    </submittedName>
</protein>
<dbReference type="InterPro" id="IPR013057">
    <property type="entry name" value="AA_transpt_TM"/>
</dbReference>
<evidence type="ECO:0000256" key="1">
    <source>
        <dbReference type="ARBA" id="ARBA00004141"/>
    </source>
</evidence>
<comment type="subcellular location">
    <subcellularLocation>
        <location evidence="1">Membrane</location>
        <topology evidence="1">Multi-pass membrane protein</topology>
    </subcellularLocation>
</comment>
<dbReference type="GO" id="GO:0006865">
    <property type="term" value="P:amino acid transport"/>
    <property type="evidence" value="ECO:0007669"/>
    <property type="project" value="UniProtKB-KW"/>
</dbReference>
<evidence type="ECO:0000256" key="7">
    <source>
        <dbReference type="SAM" id="Phobius"/>
    </source>
</evidence>
<comment type="caution">
    <text evidence="9">The sequence shown here is derived from an EMBL/GenBank/DDBJ whole genome shotgun (WGS) entry which is preliminary data.</text>
</comment>
<evidence type="ECO:0000256" key="6">
    <source>
        <dbReference type="ARBA" id="ARBA00023136"/>
    </source>
</evidence>
<evidence type="ECO:0000259" key="8">
    <source>
        <dbReference type="Pfam" id="PF01490"/>
    </source>
</evidence>